<dbReference type="CDD" id="cd00383">
    <property type="entry name" value="trans_reg_C"/>
    <property type="match status" value="1"/>
</dbReference>
<sequence>MTNGKTVMIADDEERMRKLVGDFLKKAGYRVVEAENGKRALERYQEEPGIDLVILDVMMPLLDGWTVCREIRKRSNRTPVIMLTARGEESDQLFGFDLGADEYVTKPFSPSVLVARVQALLRLVDDSEKAKTVLDRNGLQIHKDGRFVTVDGAGIDLSPKEYELLLYIVENEGVALSRDQILNAVWDYDYFGDARTVDTHIKKLRLKLGDKGDFIQTVRGFGYRFEGKKDEKLD</sequence>
<dbReference type="GO" id="GO:0000156">
    <property type="term" value="F:phosphorelay response regulator activity"/>
    <property type="evidence" value="ECO:0007669"/>
    <property type="project" value="TreeGrafter"/>
</dbReference>
<evidence type="ECO:0000256" key="7">
    <source>
        <dbReference type="PROSITE-ProRule" id="PRU01091"/>
    </source>
</evidence>
<dbReference type="PANTHER" id="PTHR48111">
    <property type="entry name" value="REGULATOR OF RPOS"/>
    <property type="match status" value="1"/>
</dbReference>
<keyword evidence="11" id="KW-1185">Reference proteome</keyword>
<accession>A0A4R1RQI9</accession>
<feature type="domain" description="Response regulatory" evidence="8">
    <location>
        <begin position="6"/>
        <end position="121"/>
    </location>
</feature>
<dbReference type="GO" id="GO:0032993">
    <property type="term" value="C:protein-DNA complex"/>
    <property type="evidence" value="ECO:0007669"/>
    <property type="project" value="TreeGrafter"/>
</dbReference>
<dbReference type="Pfam" id="PF00072">
    <property type="entry name" value="Response_reg"/>
    <property type="match status" value="1"/>
</dbReference>
<gene>
    <name evidence="10" type="ORF">EDC14_1013118</name>
</gene>
<reference evidence="10 11" key="1">
    <citation type="submission" date="2019-03" db="EMBL/GenBank/DDBJ databases">
        <title>Genomic Encyclopedia of Type Strains, Phase IV (KMG-IV): sequencing the most valuable type-strain genomes for metagenomic binning, comparative biology and taxonomic classification.</title>
        <authorList>
            <person name="Goeker M."/>
        </authorList>
    </citation>
    <scope>NUCLEOTIDE SEQUENCE [LARGE SCALE GENOMIC DNA]</scope>
    <source>
        <strain evidence="10 11">LX-B</strain>
    </source>
</reference>
<proteinExistence type="predicted"/>
<dbReference type="FunFam" id="3.40.50.2300:FF:000001">
    <property type="entry name" value="DNA-binding response regulator PhoB"/>
    <property type="match status" value="1"/>
</dbReference>
<dbReference type="Gene3D" id="1.10.10.10">
    <property type="entry name" value="Winged helix-like DNA-binding domain superfamily/Winged helix DNA-binding domain"/>
    <property type="match status" value="1"/>
</dbReference>
<evidence type="ECO:0000256" key="5">
    <source>
        <dbReference type="ARBA" id="ARBA00023163"/>
    </source>
</evidence>
<dbReference type="Gene3D" id="3.40.50.2300">
    <property type="match status" value="1"/>
</dbReference>
<evidence type="ECO:0000256" key="1">
    <source>
        <dbReference type="ARBA" id="ARBA00022553"/>
    </source>
</evidence>
<dbReference type="CDD" id="cd17574">
    <property type="entry name" value="REC_OmpR"/>
    <property type="match status" value="1"/>
</dbReference>
<keyword evidence="1 6" id="KW-0597">Phosphoprotein</keyword>
<dbReference type="InterPro" id="IPR001789">
    <property type="entry name" value="Sig_transdc_resp-reg_receiver"/>
</dbReference>
<name>A0A4R1RQI9_HYDET</name>
<evidence type="ECO:0000259" key="8">
    <source>
        <dbReference type="PROSITE" id="PS50110"/>
    </source>
</evidence>
<dbReference type="SUPFAM" id="SSF46894">
    <property type="entry name" value="C-terminal effector domain of the bipartite response regulators"/>
    <property type="match status" value="1"/>
</dbReference>
<protein>
    <submittedName>
        <fullName evidence="10">DNA-binding response OmpR family regulator</fullName>
    </submittedName>
</protein>
<dbReference type="OrthoDB" id="9790442at2"/>
<dbReference type="PROSITE" id="PS50110">
    <property type="entry name" value="RESPONSE_REGULATORY"/>
    <property type="match status" value="1"/>
</dbReference>
<feature type="modified residue" description="4-aspartylphosphate" evidence="6">
    <location>
        <position position="56"/>
    </location>
</feature>
<dbReference type="InterPro" id="IPR001867">
    <property type="entry name" value="OmpR/PhoB-type_DNA-bd"/>
</dbReference>
<dbReference type="Proteomes" id="UP000295008">
    <property type="component" value="Unassembled WGS sequence"/>
</dbReference>
<evidence type="ECO:0000256" key="3">
    <source>
        <dbReference type="ARBA" id="ARBA00023015"/>
    </source>
</evidence>
<evidence type="ECO:0000256" key="4">
    <source>
        <dbReference type="ARBA" id="ARBA00023125"/>
    </source>
</evidence>
<dbReference type="EMBL" id="SLUN01000013">
    <property type="protein sequence ID" value="TCL68576.1"/>
    <property type="molecule type" value="Genomic_DNA"/>
</dbReference>
<dbReference type="SMART" id="SM00862">
    <property type="entry name" value="Trans_reg_C"/>
    <property type="match status" value="1"/>
</dbReference>
<keyword evidence="2" id="KW-0902">Two-component regulatory system</keyword>
<dbReference type="GO" id="GO:0006355">
    <property type="term" value="P:regulation of DNA-templated transcription"/>
    <property type="evidence" value="ECO:0007669"/>
    <property type="project" value="InterPro"/>
</dbReference>
<keyword evidence="3" id="KW-0805">Transcription regulation</keyword>
<dbReference type="PANTHER" id="PTHR48111:SF73">
    <property type="entry name" value="ALKALINE PHOSPHATASE SYNTHESIS TRANSCRIPTIONAL REGULATORY PROTEIN PHOP"/>
    <property type="match status" value="1"/>
</dbReference>
<dbReference type="RefSeq" id="WP_132014562.1">
    <property type="nucleotide sequence ID" value="NZ_SLUN01000013.1"/>
</dbReference>
<dbReference type="FunFam" id="1.10.10.10:FF:000018">
    <property type="entry name" value="DNA-binding response regulator ResD"/>
    <property type="match status" value="1"/>
</dbReference>
<feature type="DNA-binding region" description="OmpR/PhoB-type" evidence="7">
    <location>
        <begin position="131"/>
        <end position="227"/>
    </location>
</feature>
<dbReference type="PROSITE" id="PS51755">
    <property type="entry name" value="OMPR_PHOB"/>
    <property type="match status" value="1"/>
</dbReference>
<dbReference type="Gene3D" id="6.10.250.690">
    <property type="match status" value="1"/>
</dbReference>
<dbReference type="SUPFAM" id="SSF52172">
    <property type="entry name" value="CheY-like"/>
    <property type="match status" value="1"/>
</dbReference>
<dbReference type="GO" id="GO:0005829">
    <property type="term" value="C:cytosol"/>
    <property type="evidence" value="ECO:0007669"/>
    <property type="project" value="TreeGrafter"/>
</dbReference>
<dbReference type="SMART" id="SM00448">
    <property type="entry name" value="REC"/>
    <property type="match status" value="1"/>
</dbReference>
<dbReference type="AlphaFoldDB" id="A0A4R1RQI9"/>
<evidence type="ECO:0000313" key="11">
    <source>
        <dbReference type="Proteomes" id="UP000295008"/>
    </source>
</evidence>
<evidence type="ECO:0000256" key="6">
    <source>
        <dbReference type="PROSITE-ProRule" id="PRU00169"/>
    </source>
</evidence>
<feature type="domain" description="OmpR/PhoB-type" evidence="9">
    <location>
        <begin position="131"/>
        <end position="227"/>
    </location>
</feature>
<dbReference type="InterPro" id="IPR036388">
    <property type="entry name" value="WH-like_DNA-bd_sf"/>
</dbReference>
<dbReference type="GO" id="GO:0000976">
    <property type="term" value="F:transcription cis-regulatory region binding"/>
    <property type="evidence" value="ECO:0007669"/>
    <property type="project" value="TreeGrafter"/>
</dbReference>
<organism evidence="10 11">
    <name type="scientific">Hydrogenispora ethanolica</name>
    <dbReference type="NCBI Taxonomy" id="1082276"/>
    <lineage>
        <taxon>Bacteria</taxon>
        <taxon>Bacillati</taxon>
        <taxon>Bacillota</taxon>
        <taxon>Hydrogenispora</taxon>
    </lineage>
</organism>
<keyword evidence="4 7" id="KW-0238">DNA-binding</keyword>
<evidence type="ECO:0000256" key="2">
    <source>
        <dbReference type="ARBA" id="ARBA00023012"/>
    </source>
</evidence>
<keyword evidence="5" id="KW-0804">Transcription</keyword>
<dbReference type="Pfam" id="PF00486">
    <property type="entry name" value="Trans_reg_C"/>
    <property type="match status" value="1"/>
</dbReference>
<dbReference type="InterPro" id="IPR011006">
    <property type="entry name" value="CheY-like_superfamily"/>
</dbReference>
<dbReference type="InterPro" id="IPR016032">
    <property type="entry name" value="Sig_transdc_resp-reg_C-effctor"/>
</dbReference>
<evidence type="ECO:0000313" key="10">
    <source>
        <dbReference type="EMBL" id="TCL68576.1"/>
    </source>
</evidence>
<dbReference type="InterPro" id="IPR039420">
    <property type="entry name" value="WalR-like"/>
</dbReference>
<evidence type="ECO:0000259" key="9">
    <source>
        <dbReference type="PROSITE" id="PS51755"/>
    </source>
</evidence>
<comment type="caution">
    <text evidence="10">The sequence shown here is derived from an EMBL/GenBank/DDBJ whole genome shotgun (WGS) entry which is preliminary data.</text>
</comment>